<reference evidence="2" key="1">
    <citation type="journal article" date="2020" name="Nat. Commun.">
        <title>Large-scale genome sequencing of mycorrhizal fungi provides insights into the early evolution of symbiotic traits.</title>
        <authorList>
            <person name="Miyauchi S."/>
            <person name="Kiss E."/>
            <person name="Kuo A."/>
            <person name="Drula E."/>
            <person name="Kohler A."/>
            <person name="Sanchez-Garcia M."/>
            <person name="Morin E."/>
            <person name="Andreopoulos B."/>
            <person name="Barry K.W."/>
            <person name="Bonito G."/>
            <person name="Buee M."/>
            <person name="Carver A."/>
            <person name="Chen C."/>
            <person name="Cichocki N."/>
            <person name="Clum A."/>
            <person name="Culley D."/>
            <person name="Crous P.W."/>
            <person name="Fauchery L."/>
            <person name="Girlanda M."/>
            <person name="Hayes R.D."/>
            <person name="Keri Z."/>
            <person name="LaButti K."/>
            <person name="Lipzen A."/>
            <person name="Lombard V."/>
            <person name="Magnuson J."/>
            <person name="Maillard F."/>
            <person name="Murat C."/>
            <person name="Nolan M."/>
            <person name="Ohm R.A."/>
            <person name="Pangilinan J."/>
            <person name="Pereira M.F."/>
            <person name="Perotto S."/>
            <person name="Peter M."/>
            <person name="Pfister S."/>
            <person name="Riley R."/>
            <person name="Sitrit Y."/>
            <person name="Stielow J.B."/>
            <person name="Szollosi G."/>
            <person name="Zifcakova L."/>
            <person name="Stursova M."/>
            <person name="Spatafora J.W."/>
            <person name="Tedersoo L."/>
            <person name="Vaario L.M."/>
            <person name="Yamada A."/>
            <person name="Yan M."/>
            <person name="Wang P."/>
            <person name="Xu J."/>
            <person name="Bruns T."/>
            <person name="Baldrian P."/>
            <person name="Vilgalys R."/>
            <person name="Dunand C."/>
            <person name="Henrissat B."/>
            <person name="Grigoriev I.V."/>
            <person name="Hibbett D."/>
            <person name="Nagy L.G."/>
            <person name="Martin F.M."/>
        </authorList>
    </citation>
    <scope>NUCLEOTIDE SEQUENCE</scope>
    <source>
        <strain evidence="2">UP504</strain>
    </source>
</reference>
<feature type="compositionally biased region" description="Pro residues" evidence="1">
    <location>
        <begin position="588"/>
        <end position="598"/>
    </location>
</feature>
<feature type="compositionally biased region" description="Low complexity" evidence="1">
    <location>
        <begin position="627"/>
        <end position="642"/>
    </location>
</feature>
<evidence type="ECO:0000256" key="1">
    <source>
        <dbReference type="SAM" id="MobiDB-lite"/>
    </source>
</evidence>
<name>A0A9P6B622_9AGAM</name>
<dbReference type="EMBL" id="MU128927">
    <property type="protein sequence ID" value="KAF9518072.1"/>
    <property type="molecule type" value="Genomic_DNA"/>
</dbReference>
<protein>
    <submittedName>
        <fullName evidence="2">Uncharacterized protein</fullName>
    </submittedName>
</protein>
<feature type="compositionally biased region" description="Acidic residues" evidence="1">
    <location>
        <begin position="1"/>
        <end position="15"/>
    </location>
</feature>
<feature type="compositionally biased region" description="Polar residues" evidence="1">
    <location>
        <begin position="918"/>
        <end position="939"/>
    </location>
</feature>
<evidence type="ECO:0000313" key="2">
    <source>
        <dbReference type="EMBL" id="KAF9518072.1"/>
    </source>
</evidence>
<organism evidence="2 3">
    <name type="scientific">Hydnum rufescens UP504</name>
    <dbReference type="NCBI Taxonomy" id="1448309"/>
    <lineage>
        <taxon>Eukaryota</taxon>
        <taxon>Fungi</taxon>
        <taxon>Dikarya</taxon>
        <taxon>Basidiomycota</taxon>
        <taxon>Agaricomycotina</taxon>
        <taxon>Agaricomycetes</taxon>
        <taxon>Cantharellales</taxon>
        <taxon>Hydnaceae</taxon>
        <taxon>Hydnum</taxon>
    </lineage>
</organism>
<sequence length="997" mass="106668">MRDTSMDDELVDIEPEPMTQPAKKKRRTKEINVPKSVGALESNPDSNARSGSPQDSGEIGMSTASNNEGLIPVHSDELAKPLKRKLKKKSEARDSTSKSIVIDHENNPEGGAPPSVIDDSGNWERSGSSTKKLKSKSKLRKSQESLPTSSPDSPKLLDHTGGDASSSFHGRPGQSPELRNLSAVPDALNIDDPINPDVAEDLSGNWAGENGSRILSEKQKQTIQAKIPLDNPRLSRSKSRATLQGEALASIADRIPTPALQLDPSDTEPRSPHVVLPQGRRSDVSIESPESSEDEDSARHKVEDEGVGNHGSLRISPPGAVDLAALLRPKKPRRAALVIPSDDENAKFGIDEDSGSELARSTPSDVEKLRDRKRRKSSRVSLDLHPLSGRHSSSTSEDFESPGESVIASGSEESIHDLATEDALPDPSSGESEMKSNGHEVEAIIDPVLSPIHHGAQDARISVPQALVRQAESSFVQLASVPDSQISQDGGDDAFAEALDGDEQAEQVALASLNVVQGEIGDRRISRDVVDFIDLDVETQTSDQGPSQRRPETVKSIGSSHESTKTSSAPQTPKRSLSPIQPASPWSQPDPDPLPPLSPLEATTPPSPKPSAQALNVSKPQRGIVEVVVPPRSPSRSLVPASQPSASVPAKRGPGRPRLGPEEKARRKEGRKLLKQPLKTPRKKTAVNRSKSEVLEASDSKVEKVAALARGSRREGSRQTVAPAHPLSTWTVLQPSTPSSPFPPSVESQAVDELHSSSPSMLSPRLNASFSQIDELISEFVPSPKHDLPEEETAFEQGASSPRIPKQANRRSNGLLSKTMRAMSNATSRDEGNVELSLTASTPSPAVSPQEEILAVDVVPSSARATGPKAGVSKRRESLPSAKLPHPDGSAIPLHLGVSSRKSSRTSLPSLRDLTIDTVRSAQPSSKPSTPGPRVSSQVLRRLTLHGNEEEEEEEETDDDDSDDDPAPVSQIPENRRAGAGIVQRAVRSLGATFFSA</sequence>
<feature type="compositionally biased region" description="Polar residues" evidence="1">
    <location>
        <begin position="43"/>
        <end position="55"/>
    </location>
</feature>
<feature type="compositionally biased region" description="Polar residues" evidence="1">
    <location>
        <begin position="810"/>
        <end position="827"/>
    </location>
</feature>
<feature type="compositionally biased region" description="Polar residues" evidence="1">
    <location>
        <begin position="756"/>
        <end position="765"/>
    </location>
</feature>
<feature type="compositionally biased region" description="Low complexity" evidence="1">
    <location>
        <begin position="896"/>
        <end position="912"/>
    </location>
</feature>
<feature type="compositionally biased region" description="Basic and acidic residues" evidence="1">
    <location>
        <begin position="690"/>
        <end position="704"/>
    </location>
</feature>
<proteinExistence type="predicted"/>
<gene>
    <name evidence="2" type="ORF">BS47DRAFT_371363</name>
</gene>
<feature type="region of interest" description="Disordered" evidence="1">
    <location>
        <begin position="247"/>
        <end position="318"/>
    </location>
</feature>
<dbReference type="Proteomes" id="UP000886523">
    <property type="component" value="Unassembled WGS sequence"/>
</dbReference>
<feature type="compositionally biased region" description="Acidic residues" evidence="1">
    <location>
        <begin position="949"/>
        <end position="966"/>
    </location>
</feature>
<evidence type="ECO:0000313" key="3">
    <source>
        <dbReference type="Proteomes" id="UP000886523"/>
    </source>
</evidence>
<feature type="region of interest" description="Disordered" evidence="1">
    <location>
        <begin position="781"/>
        <end position="980"/>
    </location>
</feature>
<feature type="compositionally biased region" description="Basic residues" evidence="1">
    <location>
        <begin position="131"/>
        <end position="140"/>
    </location>
</feature>
<feature type="region of interest" description="Disordered" evidence="1">
    <location>
        <begin position="223"/>
        <end position="242"/>
    </location>
</feature>
<keyword evidence="3" id="KW-1185">Reference proteome</keyword>
<feature type="region of interest" description="Disordered" evidence="1">
    <location>
        <begin position="538"/>
        <end position="765"/>
    </location>
</feature>
<feature type="compositionally biased region" description="Basic residues" evidence="1">
    <location>
        <begin position="667"/>
        <end position="686"/>
    </location>
</feature>
<feature type="compositionally biased region" description="Polar residues" evidence="1">
    <location>
        <begin position="836"/>
        <end position="847"/>
    </location>
</feature>
<feature type="compositionally biased region" description="Polar residues" evidence="1">
    <location>
        <begin position="556"/>
        <end position="581"/>
    </location>
</feature>
<accession>A0A9P6B622</accession>
<comment type="caution">
    <text evidence="2">The sequence shown here is derived from an EMBL/GenBank/DDBJ whole genome shotgun (WGS) entry which is preliminary data.</text>
</comment>
<feature type="region of interest" description="Disordered" evidence="1">
    <location>
        <begin position="333"/>
        <end position="437"/>
    </location>
</feature>
<dbReference type="AlphaFoldDB" id="A0A9P6B622"/>
<feature type="compositionally biased region" description="Basic and acidic residues" evidence="1">
    <location>
        <begin position="89"/>
        <end position="107"/>
    </location>
</feature>
<feature type="region of interest" description="Disordered" evidence="1">
    <location>
        <begin position="1"/>
        <end position="217"/>
    </location>
</feature>
<feature type="compositionally biased region" description="Polar residues" evidence="1">
    <location>
        <begin position="538"/>
        <end position="547"/>
    </location>
</feature>